<reference evidence="15" key="1">
    <citation type="submission" date="2018-05" db="EMBL/GenBank/DDBJ databases">
        <authorList>
            <person name="Datahose"/>
        </authorList>
    </citation>
    <scope>NUCLEOTIDE SEQUENCE</scope>
</reference>
<dbReference type="GO" id="GO:0000981">
    <property type="term" value="F:DNA-binding transcription factor activity, RNA polymerase II-specific"/>
    <property type="evidence" value="ECO:0007669"/>
    <property type="project" value="TreeGrafter"/>
</dbReference>
<dbReference type="Bgee" id="ENSACLG00000020024">
    <property type="expression patterns" value="Expressed in ovary and 8 other cell types or tissues"/>
</dbReference>
<keyword evidence="11" id="KW-0539">Nucleus</keyword>
<evidence type="ECO:0000256" key="10">
    <source>
        <dbReference type="ARBA" id="ARBA00023163"/>
    </source>
</evidence>
<evidence type="ECO:0000256" key="2">
    <source>
        <dbReference type="ARBA" id="ARBA00006991"/>
    </source>
</evidence>
<keyword evidence="6 12" id="KW-0863">Zinc-finger</keyword>
<keyword evidence="3" id="KW-0597">Phosphoprotein</keyword>
<evidence type="ECO:0000313" key="15">
    <source>
        <dbReference type="Ensembl" id="ENSACLP00000029580.1"/>
    </source>
</evidence>
<dbReference type="STRING" id="8154.ENSACLP00000029580"/>
<evidence type="ECO:0000313" key="16">
    <source>
        <dbReference type="Proteomes" id="UP000265100"/>
    </source>
</evidence>
<evidence type="ECO:0000256" key="6">
    <source>
        <dbReference type="ARBA" id="ARBA00022771"/>
    </source>
</evidence>
<dbReference type="Pfam" id="PF25580">
    <property type="entry name" value="TPR_Rlf"/>
    <property type="match status" value="1"/>
</dbReference>
<gene>
    <name evidence="15" type="primary">ZNF654</name>
</gene>
<feature type="region of interest" description="Disordered" evidence="13">
    <location>
        <begin position="825"/>
        <end position="861"/>
    </location>
</feature>
<dbReference type="Gene3D" id="3.30.160.60">
    <property type="entry name" value="Classic Zinc Finger"/>
    <property type="match status" value="2"/>
</dbReference>
<evidence type="ECO:0000256" key="7">
    <source>
        <dbReference type="ARBA" id="ARBA00022833"/>
    </source>
</evidence>
<dbReference type="Proteomes" id="UP000265100">
    <property type="component" value="Chromosome 16"/>
</dbReference>
<dbReference type="GO" id="GO:0008270">
    <property type="term" value="F:zinc ion binding"/>
    <property type="evidence" value="ECO:0007669"/>
    <property type="project" value="UniProtKB-KW"/>
</dbReference>
<dbReference type="InterPro" id="IPR036236">
    <property type="entry name" value="Znf_C2H2_sf"/>
</dbReference>
<dbReference type="GeneID" id="113007555"/>
<comment type="similarity">
    <text evidence="2">Belongs to the krueppel C2H2-type zinc-finger protein family.</text>
</comment>
<dbReference type="GO" id="GO:0003677">
    <property type="term" value="F:DNA binding"/>
    <property type="evidence" value="ECO:0007669"/>
    <property type="project" value="UniProtKB-KW"/>
</dbReference>
<evidence type="ECO:0000256" key="12">
    <source>
        <dbReference type="PROSITE-ProRule" id="PRU00042"/>
    </source>
</evidence>
<dbReference type="SUPFAM" id="SSF57667">
    <property type="entry name" value="beta-beta-alpha zinc fingers"/>
    <property type="match status" value="1"/>
</dbReference>
<accession>A0A3P8QJ06</accession>
<evidence type="ECO:0000259" key="14">
    <source>
        <dbReference type="PROSITE" id="PS50157"/>
    </source>
</evidence>
<dbReference type="PANTHER" id="PTHR15507">
    <property type="entry name" value="ZINC FINGER PROTEIN RLF"/>
    <property type="match status" value="1"/>
</dbReference>
<reference evidence="15" key="3">
    <citation type="submission" date="2025-09" db="UniProtKB">
        <authorList>
            <consortium name="Ensembl"/>
        </authorList>
    </citation>
    <scope>IDENTIFICATION</scope>
</reference>
<keyword evidence="5" id="KW-0677">Repeat</keyword>
<dbReference type="InterPro" id="IPR057986">
    <property type="entry name" value="TPR_Rlf/292/654"/>
</dbReference>
<keyword evidence="10" id="KW-0804">Transcription</keyword>
<keyword evidence="4" id="KW-0479">Metal-binding</keyword>
<evidence type="ECO:0000256" key="4">
    <source>
        <dbReference type="ARBA" id="ARBA00022723"/>
    </source>
</evidence>
<protein>
    <recommendedName>
        <fullName evidence="14">C2H2-type domain-containing protein</fullName>
    </recommendedName>
</protein>
<dbReference type="PROSITE" id="PS00028">
    <property type="entry name" value="ZINC_FINGER_C2H2_1"/>
    <property type="match status" value="4"/>
</dbReference>
<dbReference type="GeneTree" id="ENSGT00950000183034"/>
<evidence type="ECO:0000256" key="13">
    <source>
        <dbReference type="SAM" id="MobiDB-lite"/>
    </source>
</evidence>
<dbReference type="PANTHER" id="PTHR15507:SF16">
    <property type="entry name" value="ZINC FINGER PROTEIN 654"/>
    <property type="match status" value="1"/>
</dbReference>
<dbReference type="SMART" id="SM00355">
    <property type="entry name" value="ZnF_C2H2"/>
    <property type="match status" value="7"/>
</dbReference>
<evidence type="ECO:0000256" key="8">
    <source>
        <dbReference type="ARBA" id="ARBA00023015"/>
    </source>
</evidence>
<reference evidence="15" key="2">
    <citation type="submission" date="2025-08" db="UniProtKB">
        <authorList>
            <consortium name="Ensembl"/>
        </authorList>
    </citation>
    <scope>IDENTIFICATION</scope>
</reference>
<keyword evidence="7" id="KW-0862">Zinc</keyword>
<keyword evidence="9" id="KW-0238">DNA-binding</keyword>
<comment type="subcellular location">
    <subcellularLocation>
        <location evidence="1">Nucleus</location>
    </subcellularLocation>
</comment>
<dbReference type="GO" id="GO:0005634">
    <property type="term" value="C:nucleus"/>
    <property type="evidence" value="ECO:0007669"/>
    <property type="project" value="UniProtKB-SubCell"/>
</dbReference>
<feature type="compositionally biased region" description="Basic and acidic residues" evidence="13">
    <location>
        <begin position="750"/>
        <end position="760"/>
    </location>
</feature>
<dbReference type="Ensembl" id="ENSACLT00000030275.2">
    <property type="protein sequence ID" value="ENSACLP00000029580.1"/>
    <property type="gene ID" value="ENSACLG00000020024.2"/>
</dbReference>
<organism evidence="15 16">
    <name type="scientific">Astatotilapia calliptera</name>
    <name type="common">Eastern happy</name>
    <name type="synonym">Chromis callipterus</name>
    <dbReference type="NCBI Taxonomy" id="8154"/>
    <lineage>
        <taxon>Eukaryota</taxon>
        <taxon>Metazoa</taxon>
        <taxon>Chordata</taxon>
        <taxon>Craniata</taxon>
        <taxon>Vertebrata</taxon>
        <taxon>Euteleostomi</taxon>
        <taxon>Actinopterygii</taxon>
        <taxon>Neopterygii</taxon>
        <taxon>Teleostei</taxon>
        <taxon>Neoteleostei</taxon>
        <taxon>Acanthomorphata</taxon>
        <taxon>Ovalentaria</taxon>
        <taxon>Cichlomorphae</taxon>
        <taxon>Cichliformes</taxon>
        <taxon>Cichlidae</taxon>
        <taxon>African cichlids</taxon>
        <taxon>Pseudocrenilabrinae</taxon>
        <taxon>Haplochromini</taxon>
        <taxon>Astatotilapia</taxon>
    </lineage>
</organism>
<dbReference type="OrthoDB" id="10029602at2759"/>
<dbReference type="OMA" id="VDQCYHL"/>
<evidence type="ECO:0000256" key="5">
    <source>
        <dbReference type="ARBA" id="ARBA00022737"/>
    </source>
</evidence>
<dbReference type="InterPro" id="IPR013087">
    <property type="entry name" value="Znf_C2H2_type"/>
</dbReference>
<dbReference type="InterPro" id="IPR052251">
    <property type="entry name" value="GH-ZnFinger_Regulators"/>
</dbReference>
<evidence type="ECO:0000256" key="3">
    <source>
        <dbReference type="ARBA" id="ARBA00022553"/>
    </source>
</evidence>
<feature type="domain" description="C2H2-type" evidence="14">
    <location>
        <begin position="1145"/>
        <end position="1174"/>
    </location>
</feature>
<feature type="region of interest" description="Disordered" evidence="13">
    <location>
        <begin position="1421"/>
        <end position="1441"/>
    </location>
</feature>
<evidence type="ECO:0000256" key="9">
    <source>
        <dbReference type="ARBA" id="ARBA00023125"/>
    </source>
</evidence>
<evidence type="ECO:0000256" key="11">
    <source>
        <dbReference type="ARBA" id="ARBA00023242"/>
    </source>
</evidence>
<keyword evidence="16" id="KW-1185">Reference proteome</keyword>
<sequence length="1483" mass="170596">MADNESDLETDGLELALDTLCAKHCSGESSLKSKEYCSEFCELVEEYTGQWQVPLPQLKVLRTALYNFTKATTAFTDDCQHIQYVLSSLALSFFELMLFFSKEEFVEEPLKDILDSFQICHTRLMRHRNIYLQHVKQIIKVGGPWENPVLQGILKEDDLPPNDVEDYVSSELPVFLELRVRYLQACERMQEAMALAKSCLENREAGKHLYFHQAYLTCLYKASLHENLYKEMAEIDGRDAVEIICNTESVEKDELLLSLCKAFLTQQLHNGDMYYIWDLVFIWSRLYLRAHPSRQGFLAECLQLASSATNVRAIFPFIKLVTTELGGDGIQVCVELCARALQLCDMQADTVTRSLVCKTIAFLLPHDLEVCRACALLVFCQERSLEAYRTVSLLYMHPDQEPHPHSNPVRTCVRFHILQMLKERLCFDPEFWNFLTLRTHCLELMNDKVVTAAVLDEMEEEKAYSEELLKSNCVNESCTQDSISCNCTEAGFVNLPEEQTVDGEAGKRVALSDNDSLKRRKWRKRLRRRKRPRSDDEFEIGDDPEIKYNVKSTSLGNNSVYSLRRNHTNKENSSVSLPLNRNREYLSRCVKSKILKRKGQKKRWLQGLPRLELVQAVTEKKVKVRGRKRGRKPLSKLELSYPDNEIYLNKEEYGFEKKMDTEDKEQNMPQLNCELEMSDQKENQLGHLNRENGEHNDLFYEIKNDRQMKDLKDNEFEQMTDFKENGEHPDLAFEIKSEQRAYQLEKMMGPKKENGEHNGLDCHNTLSEPSQEESQTQVESKLCEGPPIENQAAIGIAEADPVDLDGPLLELLDCPVELFHSYSFKSKSPDSENPQPPESTASEDLNGSNEEEPHPSVETETTNIEVKVKRTWKDRALRTQQYSHLSHYCTFCGKDYKGLNVMRHALSHLKSRKLKCILCGKRFKQLPFAKKHILEHIDTMCKQKSSNKEPSIENAQAANGVIDNAGNKCKPWDKKQTISEGETFGQRPGSKAKVSHLKREERIIRNLRTLIKKTSVLHKKCKKPNTNIFKQIDFKDEQVIIKEGLVIVSNPSVIEEEGQETPAGENACGADITYHLCPSDSCDRVFLRMTNTLTKHAIKCHITEDKVLEKTFVWAKHKCTLCLRQIQFLQHYKDHMKSHSSPLPHFCYHLECKQRFVTQQELKDHVNTHQPFRPQCPFSGCEKLFSSYLGLYDHEWRHYVPVPQKDELELGPSKLIKESAEAPWKQRVKVEEIWLQSKKGQQESPIPDGEASRVEDLTLINKTDGETGGINAQNNNLLKSDNYSEKTVADQHTDDTKPTINGYEDVKRNVSEGFMSTSHTNAASATPTKRCRKRPTTVEVDPLNVRDLEDISTLAEGVQQNIAEPHIPEHKTFKPEDPSYATFVKAPFIRPPPSTYLDESVLSMRKRRSTDDAPKKIIYWSHKKKKDPDPEKEQQVEDVAPEHKIRHRCDKCLSSYSSLEELQKHKALNTCSSLFGFDSDDES</sequence>
<dbReference type="PROSITE" id="PS50157">
    <property type="entry name" value="ZINC_FINGER_C2H2_2"/>
    <property type="match status" value="2"/>
</dbReference>
<proteinExistence type="inferred from homology"/>
<feature type="compositionally biased region" description="Polar residues" evidence="13">
    <location>
        <begin position="838"/>
        <end position="848"/>
    </location>
</feature>
<dbReference type="RefSeq" id="XP_026000016.1">
    <property type="nucleotide sequence ID" value="XM_026144231.1"/>
</dbReference>
<name>A0A3P8QJ06_ASTCA</name>
<feature type="compositionally biased region" description="Polar residues" evidence="13">
    <location>
        <begin position="764"/>
        <end position="779"/>
    </location>
</feature>
<feature type="compositionally biased region" description="Basic and acidic residues" evidence="13">
    <location>
        <begin position="1426"/>
        <end position="1441"/>
    </location>
</feature>
<evidence type="ECO:0000256" key="1">
    <source>
        <dbReference type="ARBA" id="ARBA00004123"/>
    </source>
</evidence>
<feature type="domain" description="C2H2-type" evidence="14">
    <location>
        <begin position="1117"/>
        <end position="1144"/>
    </location>
</feature>
<feature type="region of interest" description="Disordered" evidence="13">
    <location>
        <begin position="750"/>
        <end position="781"/>
    </location>
</feature>
<keyword evidence="8" id="KW-0805">Transcription regulation</keyword>